<dbReference type="AlphaFoldDB" id="A0A3N1XZQ7"/>
<comment type="caution">
    <text evidence="1">The sequence shown here is derived from an EMBL/GenBank/DDBJ whole genome shotgun (WGS) entry which is preliminary data.</text>
</comment>
<protein>
    <recommendedName>
        <fullName evidence="3">Antibiotic biosynthesis monooxygenase</fullName>
    </recommendedName>
</protein>
<evidence type="ECO:0000313" key="1">
    <source>
        <dbReference type="EMBL" id="ROR32059.1"/>
    </source>
</evidence>
<name>A0A3N1XZQ7_9GAMM</name>
<sequence length="103" mass="11188">MSGWLCIRLGDALLADDRLAEVARRAREHLAAARDPDDATAVFYRHESEGRLHCEVVVYFAPAAAGLGRALGARPCGRPSPHGLSLLAGSERAWPLLFPERGR</sequence>
<dbReference type="Proteomes" id="UP000276634">
    <property type="component" value="Unassembled WGS sequence"/>
</dbReference>
<evidence type="ECO:0000313" key="2">
    <source>
        <dbReference type="Proteomes" id="UP000276634"/>
    </source>
</evidence>
<evidence type="ECO:0008006" key="3">
    <source>
        <dbReference type="Google" id="ProtNLM"/>
    </source>
</evidence>
<proteinExistence type="predicted"/>
<dbReference type="EMBL" id="RJVI01000002">
    <property type="protein sequence ID" value="ROR32059.1"/>
    <property type="molecule type" value="Genomic_DNA"/>
</dbReference>
<accession>A0A3N1XZQ7</accession>
<reference evidence="1 2" key="1">
    <citation type="submission" date="2018-11" db="EMBL/GenBank/DDBJ databases">
        <title>Genomic Encyclopedia of Type Strains, Phase IV (KMG-IV): sequencing the most valuable type-strain genomes for metagenomic binning, comparative biology and taxonomic classification.</title>
        <authorList>
            <person name="Goeker M."/>
        </authorList>
    </citation>
    <scope>NUCLEOTIDE SEQUENCE [LARGE SCALE GENOMIC DNA]</scope>
    <source>
        <strain evidence="1 2">DSM 100275</strain>
    </source>
</reference>
<gene>
    <name evidence="1" type="ORF">EDC57_1247</name>
</gene>
<dbReference type="RefSeq" id="WP_123401036.1">
    <property type="nucleotide sequence ID" value="NZ_RJVI01000002.1"/>
</dbReference>
<keyword evidence="2" id="KW-1185">Reference proteome</keyword>
<organism evidence="1 2">
    <name type="scientific">Inmirania thermothiophila</name>
    <dbReference type="NCBI Taxonomy" id="1750597"/>
    <lineage>
        <taxon>Bacteria</taxon>
        <taxon>Pseudomonadati</taxon>
        <taxon>Pseudomonadota</taxon>
        <taxon>Gammaproteobacteria</taxon>
        <taxon>Chromatiales</taxon>
        <taxon>Ectothiorhodospiraceae</taxon>
        <taxon>Inmirania</taxon>
    </lineage>
</organism>